<evidence type="ECO:0000256" key="10">
    <source>
        <dbReference type="ARBA" id="ARBA00042293"/>
    </source>
</evidence>
<evidence type="ECO:0000259" key="15">
    <source>
        <dbReference type="Pfam" id="PF09398"/>
    </source>
</evidence>
<evidence type="ECO:0000256" key="6">
    <source>
        <dbReference type="ARBA" id="ARBA00022794"/>
    </source>
</evidence>
<feature type="compositionally biased region" description="Polar residues" evidence="13">
    <location>
        <begin position="207"/>
        <end position="217"/>
    </location>
</feature>
<evidence type="ECO:0000313" key="16">
    <source>
        <dbReference type="EMBL" id="NXN28985.1"/>
    </source>
</evidence>
<accession>A0A7L1HSB8</accession>
<comment type="subunit">
    <text evidence="12">Homodimer. Part of a ternary complex that contains CEP350, CEP43 and MAPRE1. Interacts directly with CEP350 and MAPRE1. Interacts with CEP19. Interacts (via N-terminus) with CEP350 (via C-terminus).</text>
</comment>
<evidence type="ECO:0000313" key="17">
    <source>
        <dbReference type="Proteomes" id="UP000586634"/>
    </source>
</evidence>
<organism evidence="16 17">
    <name type="scientific">Nycticryphes semicollaris</name>
    <dbReference type="NCBI Taxonomy" id="227226"/>
    <lineage>
        <taxon>Eukaryota</taxon>
        <taxon>Metazoa</taxon>
        <taxon>Chordata</taxon>
        <taxon>Craniata</taxon>
        <taxon>Vertebrata</taxon>
        <taxon>Euteleostomi</taxon>
        <taxon>Archelosauria</taxon>
        <taxon>Archosauria</taxon>
        <taxon>Dinosauria</taxon>
        <taxon>Saurischia</taxon>
        <taxon>Theropoda</taxon>
        <taxon>Coelurosauria</taxon>
        <taxon>Aves</taxon>
        <taxon>Neognathae</taxon>
        <taxon>Neoaves</taxon>
        <taxon>Charadriiformes</taxon>
        <taxon>Rostratulidae</taxon>
        <taxon>Nycticryphes</taxon>
    </lineage>
</organism>
<evidence type="ECO:0000256" key="14">
    <source>
        <dbReference type="SAM" id="Phobius"/>
    </source>
</evidence>
<protein>
    <recommendedName>
        <fullName evidence="9">Centrosomal protein 43</fullName>
    </recommendedName>
    <alternativeName>
        <fullName evidence="10">FGFR1 oncogene partner</fullName>
    </alternativeName>
</protein>
<feature type="compositionally biased region" description="Acidic residues" evidence="13">
    <location>
        <begin position="250"/>
        <end position="262"/>
    </location>
</feature>
<evidence type="ECO:0000256" key="7">
    <source>
        <dbReference type="ARBA" id="ARBA00023212"/>
    </source>
</evidence>
<evidence type="ECO:0000256" key="13">
    <source>
        <dbReference type="SAM" id="MobiDB-lite"/>
    </source>
</evidence>
<dbReference type="Pfam" id="PF09398">
    <property type="entry name" value="FOP_dimer"/>
    <property type="match status" value="1"/>
</dbReference>
<feature type="compositionally biased region" description="Basic and acidic residues" evidence="13">
    <location>
        <begin position="236"/>
        <end position="249"/>
    </location>
</feature>
<comment type="subcellular location">
    <subcellularLocation>
        <location evidence="1">Cytoplasm</location>
        <location evidence="1">Cytoskeleton</location>
        <location evidence="1">Cilium basal body</location>
    </subcellularLocation>
    <subcellularLocation>
        <location evidence="2">Cytoplasm</location>
        <location evidence="2">Cytoskeleton</location>
        <location evidence="2">Microtubule organizing center</location>
        <location evidence="2">Centrosome</location>
    </subcellularLocation>
</comment>
<keyword evidence="4" id="KW-0963">Cytoplasm</keyword>
<keyword evidence="14" id="KW-0812">Transmembrane</keyword>
<evidence type="ECO:0000256" key="12">
    <source>
        <dbReference type="ARBA" id="ARBA00046373"/>
    </source>
</evidence>
<dbReference type="PANTHER" id="PTHR15431">
    <property type="entry name" value="FGFR1 ONCOGENE PARTNER/LISH DOMAIN-CONTAINING PROTEIN"/>
    <property type="match status" value="1"/>
</dbReference>
<keyword evidence="14" id="KW-1133">Transmembrane helix</keyword>
<keyword evidence="6" id="KW-0970">Cilium biogenesis/degradation</keyword>
<dbReference type="GO" id="GO:0030030">
    <property type="term" value="P:cell projection organization"/>
    <property type="evidence" value="ECO:0007669"/>
    <property type="project" value="UniProtKB-KW"/>
</dbReference>
<dbReference type="EMBL" id="VXBJ01004764">
    <property type="protein sequence ID" value="NXN28985.1"/>
    <property type="molecule type" value="Genomic_DNA"/>
</dbReference>
<reference evidence="16 17" key="1">
    <citation type="submission" date="2019-09" db="EMBL/GenBank/DDBJ databases">
        <title>Bird 10,000 Genomes (B10K) Project - Family phase.</title>
        <authorList>
            <person name="Zhang G."/>
        </authorList>
    </citation>
    <scope>NUCLEOTIDE SEQUENCE [LARGE SCALE GENOMIC DNA]</scope>
    <source>
        <strain evidence="16">B10K-DU-002-14</strain>
        <tissue evidence="16">Muscle</tissue>
    </source>
</reference>
<dbReference type="PANTHER" id="PTHR15431:SF9">
    <property type="entry name" value="CENTROSOMAL PROTEIN 43"/>
    <property type="match status" value="1"/>
</dbReference>
<dbReference type="InterPro" id="IPR018993">
    <property type="entry name" value="FOP_dimerisation-dom_N"/>
</dbReference>
<keyword evidence="14" id="KW-0472">Membrane</keyword>
<keyword evidence="5" id="KW-0597">Phosphoprotein</keyword>
<evidence type="ECO:0000256" key="5">
    <source>
        <dbReference type="ARBA" id="ARBA00022553"/>
    </source>
</evidence>
<dbReference type="OrthoDB" id="2160638at2759"/>
<feature type="non-terminal residue" evidence="16">
    <location>
        <position position="415"/>
    </location>
</feature>
<evidence type="ECO:0000256" key="1">
    <source>
        <dbReference type="ARBA" id="ARBA00004120"/>
    </source>
</evidence>
<evidence type="ECO:0000256" key="4">
    <source>
        <dbReference type="ARBA" id="ARBA00022490"/>
    </source>
</evidence>
<keyword evidence="17" id="KW-1185">Reference proteome</keyword>
<comment type="similarity">
    <text evidence="3">Belongs to the CEP43 family.</text>
</comment>
<sequence length="415" mass="45591">RSKMAAAATEEDTELRDLLVQTLESSGVLNKIKAELRAAVFLALEEQEKVENKAPLVNESLKSFLGTKDGRLVAGLVAEFLRFFNLDFTLAVFQPESSTLNGLDGRENLARDLGITEAEGTVGGPLLLEVVKKCQQKKISGSEEVILSDSLCPTSKSSDGRSGTHPIPNKVRLFICNEKATERFRPKFLSLSVRSFFSLPFKAAETTQSDTSVSSGEASKRSIHFLPNETNLDPQLENKDLNTKEKSDPGVDEDDVEGDSFFDDPIPKPERTYGWKTEANKAGGLASLSDAPPLKSGLSSLTGAPSLKEPDNLNRNSVLKDLRLVNAKLGSLELGKYLLNMMKLFCYFYICDFFFFFLSSTSHRSEKSDISIGEEIDEISVETEESNASDKLEGITQDLTISQLSDVADYLEDVA</sequence>
<feature type="domain" description="FGFR1 oncogene partner (FOP) N-terminal dimerisation" evidence="15">
    <location>
        <begin position="53"/>
        <end position="133"/>
    </location>
</feature>
<dbReference type="GO" id="GO:0034453">
    <property type="term" value="P:microtubule anchoring"/>
    <property type="evidence" value="ECO:0007669"/>
    <property type="project" value="InterPro"/>
</dbReference>
<dbReference type="InterPro" id="IPR006594">
    <property type="entry name" value="LisH"/>
</dbReference>
<dbReference type="Proteomes" id="UP000586634">
    <property type="component" value="Unassembled WGS sequence"/>
</dbReference>
<dbReference type="GO" id="GO:0005813">
    <property type="term" value="C:centrosome"/>
    <property type="evidence" value="ECO:0007669"/>
    <property type="project" value="UniProtKB-SubCell"/>
</dbReference>
<evidence type="ECO:0000256" key="11">
    <source>
        <dbReference type="ARBA" id="ARBA00046076"/>
    </source>
</evidence>
<gene>
    <name evidence="16" type="primary">Fgfr1op</name>
    <name evidence="16" type="ORF">NYCSEM_R01142</name>
</gene>
<feature type="transmembrane region" description="Helical" evidence="14">
    <location>
        <begin position="337"/>
        <end position="358"/>
    </location>
</feature>
<proteinExistence type="inferred from homology"/>
<feature type="non-terminal residue" evidence="16">
    <location>
        <position position="1"/>
    </location>
</feature>
<dbReference type="Gene3D" id="1.20.960.40">
    <property type="match status" value="1"/>
</dbReference>
<dbReference type="AlphaFoldDB" id="A0A7L1HSB8"/>
<evidence type="ECO:0000256" key="9">
    <source>
        <dbReference type="ARBA" id="ARBA00041026"/>
    </source>
</evidence>
<evidence type="ECO:0000256" key="8">
    <source>
        <dbReference type="ARBA" id="ARBA00023273"/>
    </source>
</evidence>
<feature type="region of interest" description="Disordered" evidence="13">
    <location>
        <begin position="207"/>
        <end position="273"/>
    </location>
</feature>
<keyword evidence="8" id="KW-0966">Cell projection</keyword>
<name>A0A7L1HSB8_9CHAR</name>
<comment type="function">
    <text evidence="11">Required for anchoring microtubules to the centrosomes. Required for ciliation.</text>
</comment>
<comment type="caution">
    <text evidence="16">The sequence shown here is derived from an EMBL/GenBank/DDBJ whole genome shotgun (WGS) entry which is preliminary data.</text>
</comment>
<dbReference type="PROSITE" id="PS50896">
    <property type="entry name" value="LISH"/>
    <property type="match status" value="1"/>
</dbReference>
<evidence type="ECO:0000256" key="2">
    <source>
        <dbReference type="ARBA" id="ARBA00004300"/>
    </source>
</evidence>
<evidence type="ECO:0000256" key="3">
    <source>
        <dbReference type="ARBA" id="ARBA00005385"/>
    </source>
</evidence>
<keyword evidence="7" id="KW-0206">Cytoskeleton</keyword>